<evidence type="ECO:0000313" key="1">
    <source>
        <dbReference type="EMBL" id="KAG2630335.1"/>
    </source>
</evidence>
<gene>
    <name evidence="1" type="ORF">PVAP13_3KG484002</name>
</gene>
<dbReference type="EMBL" id="CM029041">
    <property type="protein sequence ID" value="KAG2630335.1"/>
    <property type="molecule type" value="Genomic_DNA"/>
</dbReference>
<sequence>MSFYVRLRRHRELSNYFPNPVVIGTNTFMSGDAILQETFVLLVRRFLLHRLLIEETSELQFGFADKRKQCFRQL</sequence>
<proteinExistence type="predicted"/>
<comment type="caution">
    <text evidence="1">The sequence shown here is derived from an EMBL/GenBank/DDBJ whole genome shotgun (WGS) entry which is preliminary data.</text>
</comment>
<evidence type="ECO:0000313" key="2">
    <source>
        <dbReference type="Proteomes" id="UP000823388"/>
    </source>
</evidence>
<keyword evidence="2" id="KW-1185">Reference proteome</keyword>
<accession>A0A8T0V7M3</accession>
<dbReference type="Proteomes" id="UP000823388">
    <property type="component" value="Chromosome 3K"/>
</dbReference>
<reference evidence="1" key="1">
    <citation type="submission" date="2020-05" db="EMBL/GenBank/DDBJ databases">
        <title>WGS assembly of Panicum virgatum.</title>
        <authorList>
            <person name="Lovell J.T."/>
            <person name="Jenkins J."/>
            <person name="Shu S."/>
            <person name="Juenger T.E."/>
            <person name="Schmutz J."/>
        </authorList>
    </citation>
    <scope>NUCLEOTIDE SEQUENCE</scope>
    <source>
        <strain evidence="1">AP13</strain>
    </source>
</reference>
<dbReference type="AlphaFoldDB" id="A0A8T0V7M3"/>
<protein>
    <submittedName>
        <fullName evidence="1">Uncharacterized protein</fullName>
    </submittedName>
</protein>
<organism evidence="1 2">
    <name type="scientific">Panicum virgatum</name>
    <name type="common">Blackwell switchgrass</name>
    <dbReference type="NCBI Taxonomy" id="38727"/>
    <lineage>
        <taxon>Eukaryota</taxon>
        <taxon>Viridiplantae</taxon>
        <taxon>Streptophyta</taxon>
        <taxon>Embryophyta</taxon>
        <taxon>Tracheophyta</taxon>
        <taxon>Spermatophyta</taxon>
        <taxon>Magnoliopsida</taxon>
        <taxon>Liliopsida</taxon>
        <taxon>Poales</taxon>
        <taxon>Poaceae</taxon>
        <taxon>PACMAD clade</taxon>
        <taxon>Panicoideae</taxon>
        <taxon>Panicodae</taxon>
        <taxon>Paniceae</taxon>
        <taxon>Panicinae</taxon>
        <taxon>Panicum</taxon>
        <taxon>Panicum sect. Hiantes</taxon>
    </lineage>
</organism>
<name>A0A8T0V7M3_PANVG</name>